<evidence type="ECO:0000313" key="2">
    <source>
        <dbReference type="Proteomes" id="UP000827872"/>
    </source>
</evidence>
<comment type="caution">
    <text evidence="1">The sequence shown here is derived from an EMBL/GenBank/DDBJ whole genome shotgun (WGS) entry which is preliminary data.</text>
</comment>
<sequence length="102" mass="11441">MEQLTGSCCGEEGEVQIEDHTVEVTLHESHLACEVQEDELVTTGSDAESDAEGIYQDSYGSWEASQSASVSGQIRRRRRLQPERGWEGEEKRDKGKHGNWMS</sequence>
<dbReference type="Proteomes" id="UP000827872">
    <property type="component" value="Linkage Group LG03"/>
</dbReference>
<keyword evidence="2" id="KW-1185">Reference proteome</keyword>
<reference evidence="1" key="1">
    <citation type="submission" date="2021-08" db="EMBL/GenBank/DDBJ databases">
        <title>The first chromosome-level gecko genome reveals the dynamic sex chromosomes of Neotropical dwarf geckos (Sphaerodactylidae: Sphaerodactylus).</title>
        <authorList>
            <person name="Pinto B.J."/>
            <person name="Keating S.E."/>
            <person name="Gamble T."/>
        </authorList>
    </citation>
    <scope>NUCLEOTIDE SEQUENCE</scope>
    <source>
        <strain evidence="1">TG3544</strain>
    </source>
</reference>
<organism evidence="1 2">
    <name type="scientific">Sphaerodactylus townsendi</name>
    <dbReference type="NCBI Taxonomy" id="933632"/>
    <lineage>
        <taxon>Eukaryota</taxon>
        <taxon>Metazoa</taxon>
        <taxon>Chordata</taxon>
        <taxon>Craniata</taxon>
        <taxon>Vertebrata</taxon>
        <taxon>Euteleostomi</taxon>
        <taxon>Lepidosauria</taxon>
        <taxon>Squamata</taxon>
        <taxon>Bifurcata</taxon>
        <taxon>Gekkota</taxon>
        <taxon>Sphaerodactylidae</taxon>
        <taxon>Sphaerodactylus</taxon>
    </lineage>
</organism>
<proteinExistence type="predicted"/>
<accession>A0ACB8EF52</accession>
<name>A0ACB8EF52_9SAUR</name>
<evidence type="ECO:0000313" key="1">
    <source>
        <dbReference type="EMBL" id="KAH7991132.1"/>
    </source>
</evidence>
<protein>
    <submittedName>
        <fullName evidence="1">Uncharacterized protein</fullName>
    </submittedName>
</protein>
<gene>
    <name evidence="1" type="ORF">K3G42_001815</name>
</gene>
<dbReference type="EMBL" id="CM037616">
    <property type="protein sequence ID" value="KAH7991132.1"/>
    <property type="molecule type" value="Genomic_DNA"/>
</dbReference>